<evidence type="ECO:0000313" key="1">
    <source>
        <dbReference type="EMBL" id="KAI4313528.1"/>
    </source>
</evidence>
<comment type="caution">
    <text evidence="1">The sequence shown here is derived from an EMBL/GenBank/DDBJ whole genome shotgun (WGS) entry which is preliminary data.</text>
</comment>
<protein>
    <submittedName>
        <fullName evidence="1">Uncharacterized protein</fullName>
    </submittedName>
</protein>
<dbReference type="Proteomes" id="UP000828941">
    <property type="component" value="Chromosome 11"/>
</dbReference>
<sequence>MYQDDPDFRKVWSATELQPSQEYYRHDGFLFKRNTLCIPQSSPQEAIIWKAHDGGLAGHFGLDITMALIKENFYWPKLEREVNKHIQRCRICHLAKNKSQNTGLYMPLLVPKAPWEDVSMDFILGLPRTQRHKDSIMIVQKINNNGYKVELPVAYGVSATFNVVDLSPYFEEDVEFDSMASPFQPGEDDRGPTHAKVDQANMDQETTHASPRPKL</sequence>
<evidence type="ECO:0000313" key="2">
    <source>
        <dbReference type="Proteomes" id="UP000828941"/>
    </source>
</evidence>
<name>A0ACB9LQL4_BAUVA</name>
<dbReference type="EMBL" id="CM039436">
    <property type="protein sequence ID" value="KAI4313528.1"/>
    <property type="molecule type" value="Genomic_DNA"/>
</dbReference>
<reference evidence="1 2" key="1">
    <citation type="journal article" date="2022" name="DNA Res.">
        <title>Chromosomal-level genome assembly of the orchid tree Bauhinia variegata (Leguminosae; Cercidoideae) supports the allotetraploid origin hypothesis of Bauhinia.</title>
        <authorList>
            <person name="Zhong Y."/>
            <person name="Chen Y."/>
            <person name="Zheng D."/>
            <person name="Pang J."/>
            <person name="Liu Y."/>
            <person name="Luo S."/>
            <person name="Meng S."/>
            <person name="Qian L."/>
            <person name="Wei D."/>
            <person name="Dai S."/>
            <person name="Zhou R."/>
        </authorList>
    </citation>
    <scope>NUCLEOTIDE SEQUENCE [LARGE SCALE GENOMIC DNA]</scope>
    <source>
        <strain evidence="1">BV-YZ2020</strain>
    </source>
</reference>
<proteinExistence type="predicted"/>
<organism evidence="1 2">
    <name type="scientific">Bauhinia variegata</name>
    <name type="common">Purple orchid tree</name>
    <name type="synonym">Phanera variegata</name>
    <dbReference type="NCBI Taxonomy" id="167791"/>
    <lineage>
        <taxon>Eukaryota</taxon>
        <taxon>Viridiplantae</taxon>
        <taxon>Streptophyta</taxon>
        <taxon>Embryophyta</taxon>
        <taxon>Tracheophyta</taxon>
        <taxon>Spermatophyta</taxon>
        <taxon>Magnoliopsida</taxon>
        <taxon>eudicotyledons</taxon>
        <taxon>Gunneridae</taxon>
        <taxon>Pentapetalae</taxon>
        <taxon>rosids</taxon>
        <taxon>fabids</taxon>
        <taxon>Fabales</taxon>
        <taxon>Fabaceae</taxon>
        <taxon>Cercidoideae</taxon>
        <taxon>Cercideae</taxon>
        <taxon>Bauhiniinae</taxon>
        <taxon>Bauhinia</taxon>
    </lineage>
</organism>
<accession>A0ACB9LQL4</accession>
<gene>
    <name evidence="1" type="ORF">L6164_026501</name>
</gene>
<keyword evidence="2" id="KW-1185">Reference proteome</keyword>